<protein>
    <submittedName>
        <fullName evidence="3">Serine hydrolase domain-containing protein</fullName>
        <ecNumber evidence="3">3.1.1.103</ecNumber>
    </submittedName>
</protein>
<accession>A0AAP6MKD6</accession>
<evidence type="ECO:0000313" key="3">
    <source>
        <dbReference type="EMBL" id="MEA5446189.1"/>
    </source>
</evidence>
<gene>
    <name evidence="3" type="ORF">VCB98_10195</name>
</gene>
<feature type="domain" description="Beta-lactamase-related" evidence="2">
    <location>
        <begin position="90"/>
        <end position="387"/>
    </location>
</feature>
<dbReference type="EMBL" id="JAYGII010000023">
    <property type="protein sequence ID" value="MEA5446189.1"/>
    <property type="molecule type" value="Genomic_DNA"/>
</dbReference>
<comment type="caution">
    <text evidence="3">The sequence shown here is derived from an EMBL/GenBank/DDBJ whole genome shotgun (WGS) entry which is preliminary data.</text>
</comment>
<feature type="compositionally biased region" description="Low complexity" evidence="1">
    <location>
        <begin position="34"/>
        <end position="49"/>
    </location>
</feature>
<dbReference type="Proteomes" id="UP001302316">
    <property type="component" value="Unassembled WGS sequence"/>
</dbReference>
<evidence type="ECO:0000259" key="2">
    <source>
        <dbReference type="Pfam" id="PF00144"/>
    </source>
</evidence>
<keyword evidence="4" id="KW-1185">Reference proteome</keyword>
<dbReference type="Gene3D" id="3.40.710.10">
    <property type="entry name" value="DD-peptidase/beta-lactamase superfamily"/>
    <property type="match status" value="1"/>
</dbReference>
<keyword evidence="3" id="KW-0378">Hydrolase</keyword>
<dbReference type="InterPro" id="IPR050491">
    <property type="entry name" value="AmpC-like"/>
</dbReference>
<dbReference type="InterPro" id="IPR012338">
    <property type="entry name" value="Beta-lactam/transpept-like"/>
</dbReference>
<proteinExistence type="predicted"/>
<dbReference type="AlphaFoldDB" id="A0AAP6MKD6"/>
<sequence length="574" mass="61858">MWWRERGWVKGLWILLLLASLALGGVTACLDSGSNGDDDSGNGADNGNGEDNGDGDDGNGDDGDDDDPEGFDALIQAYLQEKFSQHAADPCFAVGVVTPEAIEIGTACTNEATGQAVDANSRFQIGSITKPMLGIVTQAVMAQQDQPVDTLVEDWLRPDAQMPDNQGVAINLAHVLTHTSGLARFPVPPLPVNDWDDPYKDISPEALIDTLSDEDNILENPVGEYGYSNYATMLLTVAATDRSDTDFGDLLDQVIFGPAGMSSASLSGDLIQGHTDDGNPTVPWQFHENVAGLGGVRASVSDMLAFIDTNLGAADDPDLAALWEAQQSLVDFGNFRVGSLWNLADSWYEDGETLVFHDGVVGGFTSFLIFERQGDRGVVVLADTFGIDAAEGIGDEVSELAAILLDPEEELEEPTAAPLSEAGMARVAAREAFLDTARQLRARRVPSPEAANTAPQLQASWPLNGTRLEHFPDRIQLSASSSLDASRLHAGQIQLERIHPDGRVEAMKLDQQAIRLEPLDQHAHSFRLILPRDLQGETGHFRLRLRHDGLATDLAGRPLDDFSLRFTVGEVARD</sequence>
<dbReference type="SUPFAM" id="SSF56601">
    <property type="entry name" value="beta-lactamase/transpeptidase-like"/>
    <property type="match status" value="1"/>
</dbReference>
<name>A0AAP6MKD6_9GAMM</name>
<dbReference type="InterPro" id="IPR001466">
    <property type="entry name" value="Beta-lactam-related"/>
</dbReference>
<feature type="compositionally biased region" description="Acidic residues" evidence="1">
    <location>
        <begin position="51"/>
        <end position="70"/>
    </location>
</feature>
<evidence type="ECO:0000256" key="1">
    <source>
        <dbReference type="SAM" id="MobiDB-lite"/>
    </source>
</evidence>
<dbReference type="Pfam" id="PF00144">
    <property type="entry name" value="Beta-lactamase"/>
    <property type="match status" value="1"/>
</dbReference>
<dbReference type="RefSeq" id="WP_346052279.1">
    <property type="nucleotide sequence ID" value="NZ_JAYGII010000023.1"/>
</dbReference>
<dbReference type="GO" id="GO:0016787">
    <property type="term" value="F:hydrolase activity"/>
    <property type="evidence" value="ECO:0007669"/>
    <property type="project" value="UniProtKB-KW"/>
</dbReference>
<organism evidence="3 4">
    <name type="scientific">Natronospira elongata</name>
    <dbReference type="NCBI Taxonomy" id="3110268"/>
    <lineage>
        <taxon>Bacteria</taxon>
        <taxon>Pseudomonadati</taxon>
        <taxon>Pseudomonadota</taxon>
        <taxon>Gammaproteobacteria</taxon>
        <taxon>Natronospirales</taxon>
        <taxon>Natronospiraceae</taxon>
        <taxon>Natronospira</taxon>
    </lineage>
</organism>
<reference evidence="3 4" key="1">
    <citation type="submission" date="2023-12" db="EMBL/GenBank/DDBJ databases">
        <title>Whole-genome sequencing of halo(alkali)philic microorganisms from hypersaline lakes.</title>
        <authorList>
            <person name="Sorokin D.Y."/>
            <person name="Merkel A.Y."/>
            <person name="Messina E."/>
            <person name="Yakimov M."/>
        </authorList>
    </citation>
    <scope>NUCLEOTIDE SEQUENCE [LARGE SCALE GENOMIC DNA]</scope>
    <source>
        <strain evidence="3 4">AB-CW1</strain>
    </source>
</reference>
<dbReference type="PANTHER" id="PTHR46825:SF8">
    <property type="entry name" value="BETA-LACTAMASE-RELATED"/>
    <property type="match status" value="1"/>
</dbReference>
<dbReference type="PANTHER" id="PTHR46825">
    <property type="entry name" value="D-ALANYL-D-ALANINE-CARBOXYPEPTIDASE/ENDOPEPTIDASE AMPH"/>
    <property type="match status" value="1"/>
</dbReference>
<evidence type="ECO:0000313" key="4">
    <source>
        <dbReference type="Proteomes" id="UP001302316"/>
    </source>
</evidence>
<dbReference type="EC" id="3.1.1.103" evidence="3"/>
<feature type="region of interest" description="Disordered" evidence="1">
    <location>
        <begin position="34"/>
        <end position="70"/>
    </location>
</feature>
<dbReference type="PROSITE" id="PS51257">
    <property type="entry name" value="PROKAR_LIPOPROTEIN"/>
    <property type="match status" value="1"/>
</dbReference>